<reference evidence="2 3" key="1">
    <citation type="submission" date="2019-03" db="EMBL/GenBank/DDBJ databases">
        <title>Genome sequence of Thiobacillaceae bacterium LSR1, a sulfur-oxidizing bacterium isolated from freshwater sediment.</title>
        <authorList>
            <person name="Li S."/>
        </authorList>
    </citation>
    <scope>NUCLEOTIDE SEQUENCE [LARGE SCALE GENOMIC DNA]</scope>
    <source>
        <strain evidence="2 3">LSR1</strain>
    </source>
</reference>
<dbReference type="Proteomes" id="UP000295443">
    <property type="component" value="Unassembled WGS sequence"/>
</dbReference>
<dbReference type="Gene3D" id="3.40.50.1010">
    <property type="entry name" value="5'-nuclease"/>
    <property type="match status" value="1"/>
</dbReference>
<dbReference type="CDD" id="cd09872">
    <property type="entry name" value="PIN_Sll0205-like"/>
    <property type="match status" value="1"/>
</dbReference>
<dbReference type="InterPro" id="IPR029060">
    <property type="entry name" value="PIN-like_dom_sf"/>
</dbReference>
<dbReference type="EMBL" id="SJZB01000042">
    <property type="protein sequence ID" value="TCJ13003.1"/>
    <property type="molecule type" value="Genomic_DNA"/>
</dbReference>
<dbReference type="InterPro" id="IPR041705">
    <property type="entry name" value="PIN_Sll0205"/>
</dbReference>
<sequence>MVGPAQTFLLDTNILLAALIAPESLPVDIQTQLSDPANSILFSAASLWEIAIKCSLGREDFNFRPEDIQQLATDTGFTELPVLSSHCHNLTDLPWHHRDPFDRLLVCQAQTIPAYLLTTDGMLAKYSALVRVVTLR</sequence>
<dbReference type="InterPro" id="IPR002716">
    <property type="entry name" value="PIN_dom"/>
</dbReference>
<gene>
    <name evidence="2" type="ORF">EZJ19_12020</name>
</gene>
<evidence type="ECO:0000313" key="2">
    <source>
        <dbReference type="EMBL" id="TCJ13003.1"/>
    </source>
</evidence>
<dbReference type="Pfam" id="PF01850">
    <property type="entry name" value="PIN"/>
    <property type="match status" value="1"/>
</dbReference>
<dbReference type="RefSeq" id="WP_131448004.1">
    <property type="nucleotide sequence ID" value="NZ_SJZB01000042.1"/>
</dbReference>
<dbReference type="OrthoDB" id="9798990at2"/>
<dbReference type="PANTHER" id="PTHR36173:SF2">
    <property type="entry name" value="RIBONUCLEASE VAPC16"/>
    <property type="match status" value="1"/>
</dbReference>
<feature type="domain" description="PIN" evidence="1">
    <location>
        <begin position="9"/>
        <end position="127"/>
    </location>
</feature>
<comment type="caution">
    <text evidence="2">The sequence shown here is derived from an EMBL/GenBank/DDBJ whole genome shotgun (WGS) entry which is preliminary data.</text>
</comment>
<dbReference type="InterPro" id="IPR052919">
    <property type="entry name" value="TA_system_RNase"/>
</dbReference>
<evidence type="ECO:0000313" key="3">
    <source>
        <dbReference type="Proteomes" id="UP000295443"/>
    </source>
</evidence>
<evidence type="ECO:0000259" key="1">
    <source>
        <dbReference type="Pfam" id="PF01850"/>
    </source>
</evidence>
<dbReference type="PANTHER" id="PTHR36173">
    <property type="entry name" value="RIBONUCLEASE VAPC16-RELATED"/>
    <property type="match status" value="1"/>
</dbReference>
<accession>A0A4R1B908</accession>
<keyword evidence="3" id="KW-1185">Reference proteome</keyword>
<proteinExistence type="predicted"/>
<dbReference type="AlphaFoldDB" id="A0A4R1B908"/>
<name>A0A4R1B908_9PROT</name>
<dbReference type="SUPFAM" id="SSF88723">
    <property type="entry name" value="PIN domain-like"/>
    <property type="match status" value="1"/>
</dbReference>
<protein>
    <submittedName>
        <fullName evidence="2">Type II toxin-antitoxin system VapC family toxin</fullName>
    </submittedName>
</protein>
<organism evidence="2 3">
    <name type="scientific">Parasulfuritortus cantonensis</name>
    <dbReference type="NCBI Taxonomy" id="2528202"/>
    <lineage>
        <taxon>Bacteria</taxon>
        <taxon>Pseudomonadati</taxon>
        <taxon>Pseudomonadota</taxon>
        <taxon>Betaproteobacteria</taxon>
        <taxon>Nitrosomonadales</taxon>
        <taxon>Thiobacillaceae</taxon>
        <taxon>Parasulfuritortus</taxon>
    </lineage>
</organism>